<dbReference type="Proteomes" id="UP000319499">
    <property type="component" value="Unassembled WGS sequence"/>
</dbReference>
<sequence>MKNIFLLTFVLLFSGIVISCSSDDDIPKGLSANQFPQYQATLIASKNEPINANGELKYDVYYTCMVVNTTDQPVDAFLVVDFYINNNQFSYGNKVYHFPAKDTLLIEGVAEDVPAMYAESGIKRIRLDPKALAENPFK</sequence>
<proteinExistence type="predicted"/>
<organism evidence="2 3">
    <name type="scientific">Apibacter muscae</name>
    <dbReference type="NCBI Taxonomy" id="2509004"/>
    <lineage>
        <taxon>Bacteria</taxon>
        <taxon>Pseudomonadati</taxon>
        <taxon>Bacteroidota</taxon>
        <taxon>Flavobacteriia</taxon>
        <taxon>Flavobacteriales</taxon>
        <taxon>Weeksellaceae</taxon>
        <taxon>Apibacter</taxon>
    </lineage>
</organism>
<dbReference type="RefSeq" id="WP_146293394.1">
    <property type="nucleotide sequence ID" value="NZ_SELH01000025.1"/>
</dbReference>
<reference evidence="2 3" key="1">
    <citation type="submission" date="2019-02" db="EMBL/GenBank/DDBJ databases">
        <title>Apibacter muscae sp. nov.: a novel member of the house fly microbiota.</title>
        <authorList>
            <person name="Park R."/>
        </authorList>
    </citation>
    <scope>NUCLEOTIDE SEQUENCE [LARGE SCALE GENOMIC DNA]</scope>
    <source>
        <strain evidence="2 3">AL1</strain>
    </source>
</reference>
<evidence type="ECO:0008006" key="4">
    <source>
        <dbReference type="Google" id="ProtNLM"/>
    </source>
</evidence>
<evidence type="ECO:0000313" key="2">
    <source>
        <dbReference type="EMBL" id="TWP26831.1"/>
    </source>
</evidence>
<dbReference type="EMBL" id="SELH01000025">
    <property type="protein sequence ID" value="TWP26831.1"/>
    <property type="molecule type" value="Genomic_DNA"/>
</dbReference>
<name>A0A563DA80_9FLAO</name>
<comment type="caution">
    <text evidence="2">The sequence shown here is derived from an EMBL/GenBank/DDBJ whole genome shotgun (WGS) entry which is preliminary data.</text>
</comment>
<protein>
    <recommendedName>
        <fullName evidence="4">DUF3124 domain-containing protein</fullName>
    </recommendedName>
</protein>
<accession>A0A563DA80</accession>
<evidence type="ECO:0000313" key="3">
    <source>
        <dbReference type="Proteomes" id="UP000319499"/>
    </source>
</evidence>
<gene>
    <name evidence="2" type="ORF">ETU09_09750</name>
</gene>
<dbReference type="AlphaFoldDB" id="A0A563DA80"/>
<keyword evidence="3" id="KW-1185">Reference proteome</keyword>
<evidence type="ECO:0000256" key="1">
    <source>
        <dbReference type="SAM" id="SignalP"/>
    </source>
</evidence>
<dbReference type="PROSITE" id="PS51257">
    <property type="entry name" value="PROKAR_LIPOPROTEIN"/>
    <property type="match status" value="1"/>
</dbReference>
<keyword evidence="1" id="KW-0732">Signal</keyword>
<feature type="chain" id="PRO_5021842813" description="DUF3124 domain-containing protein" evidence="1">
    <location>
        <begin position="20"/>
        <end position="138"/>
    </location>
</feature>
<feature type="signal peptide" evidence="1">
    <location>
        <begin position="1"/>
        <end position="19"/>
    </location>
</feature>
<dbReference type="OrthoDB" id="1271311at2"/>